<dbReference type="Proteomes" id="UP000190037">
    <property type="component" value="Unassembled WGS sequence"/>
</dbReference>
<proteinExistence type="predicted"/>
<comment type="caution">
    <text evidence="1">The sequence shown here is derived from an EMBL/GenBank/DDBJ whole genome shotgun (WGS) entry which is preliminary data.</text>
</comment>
<name>A0A1T3P174_9ACTN</name>
<keyword evidence="2" id="KW-1185">Reference proteome</keyword>
<reference evidence="1 2" key="1">
    <citation type="submission" date="2017-03" db="EMBL/GenBank/DDBJ databases">
        <title>Draft genome sequence of Streptomyces scabrisporus NF3, endophyte isolated from Amphipterygium adstringens.</title>
        <authorList>
            <person name="Vazquez M."/>
            <person name="Ceapa C.D."/>
            <person name="Rodriguez Luna D."/>
            <person name="Sanchez Esquivel S."/>
        </authorList>
    </citation>
    <scope>NUCLEOTIDE SEQUENCE [LARGE SCALE GENOMIC DNA]</scope>
    <source>
        <strain evidence="1 2">NF3</strain>
    </source>
</reference>
<protein>
    <recommendedName>
        <fullName evidence="3">Transcriptional regulator</fullName>
    </recommendedName>
</protein>
<dbReference type="InterPro" id="IPR006311">
    <property type="entry name" value="TAT_signal"/>
</dbReference>
<evidence type="ECO:0000313" key="2">
    <source>
        <dbReference type="Proteomes" id="UP000190037"/>
    </source>
</evidence>
<gene>
    <name evidence="1" type="ORF">B4N89_19595</name>
</gene>
<sequence>MEDAVQRRTFLAGAAVAGLTAKSSAAYASSARAPALPDPAAYVATTARLRSRYWIEEPGRLLPVVAEHARHGARLLAEGPEGAHCSAIAETALLASRIAFFDLSLRGPHVRRWQDLALEAADRGRDGSLAAAVLGHMAFAPAWTGRGTEARDTLAAARERTTGGDAGPTLRAWLDAVAAEAEVRLGTPDAAFPLLDRAADTFVPPDTPGSWTADGPPAWLDWFSAARLEGFRGAAEVAAGRSAEARATLERTLAGLPAHSHKQRAMTLAELAATAVGAREPQDACRLLEEALDLVGVQGYATAVDRVRTVRASLAPWSREAFVRDVDDRLRTGGGAPPEEAV</sequence>
<dbReference type="eggNOG" id="COG0457">
    <property type="taxonomic scope" value="Bacteria"/>
</dbReference>
<evidence type="ECO:0008006" key="3">
    <source>
        <dbReference type="Google" id="ProtNLM"/>
    </source>
</evidence>
<evidence type="ECO:0000313" key="1">
    <source>
        <dbReference type="EMBL" id="OPC82847.1"/>
    </source>
</evidence>
<organism evidence="1 2">
    <name type="scientific">Embleya scabrispora</name>
    <dbReference type="NCBI Taxonomy" id="159449"/>
    <lineage>
        <taxon>Bacteria</taxon>
        <taxon>Bacillati</taxon>
        <taxon>Actinomycetota</taxon>
        <taxon>Actinomycetes</taxon>
        <taxon>Kitasatosporales</taxon>
        <taxon>Streptomycetaceae</taxon>
        <taxon>Embleya</taxon>
    </lineage>
</organism>
<accession>A0A1T3P174</accession>
<dbReference type="AlphaFoldDB" id="A0A1T3P174"/>
<dbReference type="EMBL" id="MWQN01000001">
    <property type="protein sequence ID" value="OPC82847.1"/>
    <property type="molecule type" value="Genomic_DNA"/>
</dbReference>
<dbReference type="STRING" id="159449.B4N89_19595"/>
<dbReference type="PROSITE" id="PS51318">
    <property type="entry name" value="TAT"/>
    <property type="match status" value="1"/>
</dbReference>